<comment type="caution">
    <text evidence="2">The sequence shown here is derived from an EMBL/GenBank/DDBJ whole genome shotgun (WGS) entry which is preliminary data.</text>
</comment>
<proteinExistence type="predicted"/>
<keyword evidence="3" id="KW-1185">Reference proteome</keyword>
<protein>
    <submittedName>
        <fullName evidence="2">Uncharacterized protein</fullName>
    </submittedName>
</protein>
<dbReference type="EMBL" id="AGNL01004476">
    <property type="protein sequence ID" value="EJK73462.1"/>
    <property type="molecule type" value="Genomic_DNA"/>
</dbReference>
<organism evidence="2 3">
    <name type="scientific">Thalassiosira oceanica</name>
    <name type="common">Marine diatom</name>
    <dbReference type="NCBI Taxonomy" id="159749"/>
    <lineage>
        <taxon>Eukaryota</taxon>
        <taxon>Sar</taxon>
        <taxon>Stramenopiles</taxon>
        <taxon>Ochrophyta</taxon>
        <taxon>Bacillariophyta</taxon>
        <taxon>Coscinodiscophyceae</taxon>
        <taxon>Thalassiosirophycidae</taxon>
        <taxon>Thalassiosirales</taxon>
        <taxon>Thalassiosiraceae</taxon>
        <taxon>Thalassiosira</taxon>
    </lineage>
</organism>
<evidence type="ECO:0000313" key="2">
    <source>
        <dbReference type="EMBL" id="EJK73462.1"/>
    </source>
</evidence>
<dbReference type="Proteomes" id="UP000266841">
    <property type="component" value="Unassembled WGS sequence"/>
</dbReference>
<dbReference type="AlphaFoldDB" id="K0TNE8"/>
<feature type="region of interest" description="Disordered" evidence="1">
    <location>
        <begin position="1"/>
        <end position="44"/>
    </location>
</feature>
<feature type="compositionally biased region" description="Basic and acidic residues" evidence="1">
    <location>
        <begin position="15"/>
        <end position="24"/>
    </location>
</feature>
<accession>K0TNE8</accession>
<gene>
    <name evidence="2" type="ORF">THAOC_04911</name>
</gene>
<feature type="non-terminal residue" evidence="2">
    <location>
        <position position="1"/>
    </location>
</feature>
<evidence type="ECO:0000256" key="1">
    <source>
        <dbReference type="SAM" id="MobiDB-lite"/>
    </source>
</evidence>
<reference evidence="2 3" key="1">
    <citation type="journal article" date="2012" name="Genome Biol.">
        <title>Genome and low-iron response of an oceanic diatom adapted to chronic iron limitation.</title>
        <authorList>
            <person name="Lommer M."/>
            <person name="Specht M."/>
            <person name="Roy A.S."/>
            <person name="Kraemer L."/>
            <person name="Andreson R."/>
            <person name="Gutowska M.A."/>
            <person name="Wolf J."/>
            <person name="Bergner S.V."/>
            <person name="Schilhabel M.B."/>
            <person name="Klostermeier U.C."/>
            <person name="Beiko R.G."/>
            <person name="Rosenstiel P."/>
            <person name="Hippler M."/>
            <person name="Laroche J."/>
        </authorList>
    </citation>
    <scope>NUCLEOTIDE SEQUENCE [LARGE SCALE GENOMIC DNA]</scope>
    <source>
        <strain evidence="2 3">CCMP1005</strain>
    </source>
</reference>
<sequence length="62" mass="6852">FEVDGGHGPTQWARRRVEGTRPSRMDPVIAPNTARVSEKVTQKKSSSYVMSSVETAATEFNI</sequence>
<name>K0TNE8_THAOC</name>
<evidence type="ECO:0000313" key="3">
    <source>
        <dbReference type="Proteomes" id="UP000266841"/>
    </source>
</evidence>